<gene>
    <name evidence="1" type="ORF">I7I53_10816</name>
</gene>
<protein>
    <submittedName>
        <fullName evidence="1">Uncharacterized protein</fullName>
    </submittedName>
</protein>
<dbReference type="Proteomes" id="UP000663419">
    <property type="component" value="Chromosome 1"/>
</dbReference>
<accession>A0A8A1L7W9</accession>
<dbReference type="VEuPathDB" id="FungiDB:I7I53_10816"/>
<dbReference type="EMBL" id="CP069102">
    <property type="protein sequence ID" value="QSS50209.1"/>
    <property type="molecule type" value="Genomic_DNA"/>
</dbReference>
<proteinExistence type="predicted"/>
<dbReference type="AlphaFoldDB" id="A0A8A1L7W9"/>
<name>A0A8A1L7W9_AJEC8</name>
<evidence type="ECO:0000313" key="1">
    <source>
        <dbReference type="EMBL" id="QSS50209.1"/>
    </source>
</evidence>
<sequence length="65" mass="7540">MRLFEPPWTALEIEPSDGRGWISWPVRALFWRHDGAPLPVGIRPSSGFRVWLDEWASSCMRCVVK</sequence>
<organism evidence="1 2">
    <name type="scientific">Ajellomyces capsulatus (strain H88)</name>
    <name type="common">Darling's disease fungus</name>
    <name type="synonym">Histoplasma capsulatum</name>
    <dbReference type="NCBI Taxonomy" id="544711"/>
    <lineage>
        <taxon>Eukaryota</taxon>
        <taxon>Fungi</taxon>
        <taxon>Dikarya</taxon>
        <taxon>Ascomycota</taxon>
        <taxon>Pezizomycotina</taxon>
        <taxon>Eurotiomycetes</taxon>
        <taxon>Eurotiomycetidae</taxon>
        <taxon>Onygenales</taxon>
        <taxon>Ajellomycetaceae</taxon>
        <taxon>Histoplasma</taxon>
    </lineage>
</organism>
<evidence type="ECO:0000313" key="2">
    <source>
        <dbReference type="Proteomes" id="UP000663419"/>
    </source>
</evidence>
<reference evidence="1" key="1">
    <citation type="submission" date="2021-01" db="EMBL/GenBank/DDBJ databases">
        <title>Chromosome-level genome assembly of a human fungal pathogen reveals clustering of transcriptionally co-regulated genes.</title>
        <authorList>
            <person name="Voorhies M."/>
            <person name="Cohen S."/>
            <person name="Shea T.P."/>
            <person name="Petrus S."/>
            <person name="Munoz J.F."/>
            <person name="Poplawski S."/>
            <person name="Goldman W.E."/>
            <person name="Michael T."/>
            <person name="Cuomo C.A."/>
            <person name="Sil A."/>
            <person name="Beyhan S."/>
        </authorList>
    </citation>
    <scope>NUCLEOTIDE SEQUENCE</scope>
    <source>
        <strain evidence="1">H88</strain>
    </source>
</reference>